<evidence type="ECO:0000313" key="8">
    <source>
        <dbReference type="EMBL" id="KAG7471538.1"/>
    </source>
</evidence>
<evidence type="ECO:0000259" key="7">
    <source>
        <dbReference type="PROSITE" id="PS50157"/>
    </source>
</evidence>
<dbReference type="PROSITE" id="PS00028">
    <property type="entry name" value="ZINC_FINGER_C2H2_1"/>
    <property type="match status" value="2"/>
</dbReference>
<dbReference type="PANTHER" id="PTHR23235">
    <property type="entry name" value="KRUEPPEL-LIKE TRANSCRIPTION FACTOR"/>
    <property type="match status" value="1"/>
</dbReference>
<feature type="region of interest" description="Disordered" evidence="6">
    <location>
        <begin position="101"/>
        <end position="136"/>
    </location>
</feature>
<dbReference type="AlphaFoldDB" id="A0AAV6PQ55"/>
<keyword evidence="2" id="KW-0677">Repeat</keyword>
<reference evidence="8 9" key="1">
    <citation type="journal article" date="2021" name="Sci. Rep.">
        <title>Chromosome anchoring in Senegalese sole (Solea senegalensis) reveals sex-associated markers and genome rearrangements in flatfish.</title>
        <authorList>
            <person name="Guerrero-Cozar I."/>
            <person name="Gomez-Garrido J."/>
            <person name="Berbel C."/>
            <person name="Martinez-Blanch J.F."/>
            <person name="Alioto T."/>
            <person name="Claros M.G."/>
            <person name="Gagnaire P.A."/>
            <person name="Manchado M."/>
        </authorList>
    </citation>
    <scope>NUCLEOTIDE SEQUENCE [LARGE SCALE GENOMIC DNA]</scope>
    <source>
        <strain evidence="8">Sse05_10M</strain>
    </source>
</reference>
<keyword evidence="9" id="KW-1185">Reference proteome</keyword>
<sequence>TYKGIERSRRRPLGAELQRYALAAAAAEGDAGGGYSENMETLRAAVKQRLSAAAEDIFSLFERTIAEFEAEMIRQLKPELNAPGPGLFIVAPLLSGVREEQEGPEHHLIKEEEEEVWTNQETAASHSRENREEPARTSAPLILHHRAPDPQEGPGGVVIDEGRGRKKQVICPECGDAFGSKDSLRRHFRTHTGEKPFGCPICGRHFRDRGNMGKHMVIHTGEKRFGCDVCGRRFTWKVQLKKHKCDSGSGAQ</sequence>
<dbReference type="SMART" id="SM00355">
    <property type="entry name" value="ZnF_C2H2"/>
    <property type="match status" value="3"/>
</dbReference>
<evidence type="ECO:0000256" key="2">
    <source>
        <dbReference type="ARBA" id="ARBA00022737"/>
    </source>
</evidence>
<feature type="domain" description="C2H2-type" evidence="7">
    <location>
        <begin position="197"/>
        <end position="224"/>
    </location>
</feature>
<evidence type="ECO:0000256" key="1">
    <source>
        <dbReference type="ARBA" id="ARBA00022723"/>
    </source>
</evidence>
<dbReference type="FunFam" id="3.30.160.60:FF:000624">
    <property type="entry name" value="zinc finger protein 697"/>
    <property type="match status" value="1"/>
</dbReference>
<keyword evidence="4" id="KW-0862">Zinc</keyword>
<accession>A0AAV6PQ55</accession>
<feature type="non-terminal residue" evidence="8">
    <location>
        <position position="1"/>
    </location>
</feature>
<dbReference type="PROSITE" id="PS50157">
    <property type="entry name" value="ZINC_FINGER_C2H2_2"/>
    <property type="match status" value="3"/>
</dbReference>
<protein>
    <submittedName>
        <fullName evidence="8">Zinc finger 471-like</fullName>
    </submittedName>
</protein>
<feature type="domain" description="C2H2-type" evidence="7">
    <location>
        <begin position="225"/>
        <end position="252"/>
    </location>
</feature>
<evidence type="ECO:0000256" key="5">
    <source>
        <dbReference type="PROSITE-ProRule" id="PRU00042"/>
    </source>
</evidence>
<comment type="caution">
    <text evidence="8">The sequence shown here is derived from an EMBL/GenBank/DDBJ whole genome shotgun (WGS) entry which is preliminary data.</text>
</comment>
<feature type="compositionally biased region" description="Basic and acidic residues" evidence="6">
    <location>
        <begin position="101"/>
        <end position="110"/>
    </location>
</feature>
<keyword evidence="3 5" id="KW-0863">Zinc-finger</keyword>
<name>A0AAV6PQ55_SOLSE</name>
<dbReference type="Pfam" id="PF00096">
    <property type="entry name" value="zf-C2H2"/>
    <property type="match status" value="1"/>
</dbReference>
<dbReference type="EMBL" id="JAGKHQ010000192">
    <property type="protein sequence ID" value="KAG7471538.1"/>
    <property type="molecule type" value="Genomic_DNA"/>
</dbReference>
<dbReference type="InterPro" id="IPR013087">
    <property type="entry name" value="Znf_C2H2_type"/>
</dbReference>
<evidence type="ECO:0000313" key="9">
    <source>
        <dbReference type="Proteomes" id="UP000693946"/>
    </source>
</evidence>
<feature type="compositionally biased region" description="Basic and acidic residues" evidence="6">
    <location>
        <begin position="126"/>
        <end position="135"/>
    </location>
</feature>
<gene>
    <name evidence="8" type="ORF">JOB18_032694</name>
</gene>
<evidence type="ECO:0000256" key="4">
    <source>
        <dbReference type="ARBA" id="ARBA00022833"/>
    </source>
</evidence>
<organism evidence="8 9">
    <name type="scientific">Solea senegalensis</name>
    <name type="common">Senegalese sole</name>
    <dbReference type="NCBI Taxonomy" id="28829"/>
    <lineage>
        <taxon>Eukaryota</taxon>
        <taxon>Metazoa</taxon>
        <taxon>Chordata</taxon>
        <taxon>Craniata</taxon>
        <taxon>Vertebrata</taxon>
        <taxon>Euteleostomi</taxon>
        <taxon>Actinopterygii</taxon>
        <taxon>Neopterygii</taxon>
        <taxon>Teleostei</taxon>
        <taxon>Neoteleostei</taxon>
        <taxon>Acanthomorphata</taxon>
        <taxon>Carangaria</taxon>
        <taxon>Pleuronectiformes</taxon>
        <taxon>Pleuronectoidei</taxon>
        <taxon>Soleidae</taxon>
        <taxon>Solea</taxon>
    </lineage>
</organism>
<dbReference type="FunFam" id="3.30.160.60:FF:002343">
    <property type="entry name" value="Zinc finger protein 33A"/>
    <property type="match status" value="2"/>
</dbReference>
<evidence type="ECO:0000256" key="6">
    <source>
        <dbReference type="SAM" id="MobiDB-lite"/>
    </source>
</evidence>
<feature type="domain" description="C2H2-type" evidence="7">
    <location>
        <begin position="169"/>
        <end position="196"/>
    </location>
</feature>
<dbReference type="GO" id="GO:0008270">
    <property type="term" value="F:zinc ion binding"/>
    <property type="evidence" value="ECO:0007669"/>
    <property type="project" value="UniProtKB-KW"/>
</dbReference>
<proteinExistence type="predicted"/>
<evidence type="ECO:0000256" key="3">
    <source>
        <dbReference type="ARBA" id="ARBA00022771"/>
    </source>
</evidence>
<dbReference type="Pfam" id="PF13894">
    <property type="entry name" value="zf-C2H2_4"/>
    <property type="match status" value="1"/>
</dbReference>
<keyword evidence="1" id="KW-0479">Metal-binding</keyword>
<dbReference type="Proteomes" id="UP000693946">
    <property type="component" value="Unassembled WGS sequence"/>
</dbReference>